<dbReference type="PANTHER" id="PTHR43757:SF2">
    <property type="entry name" value="AMINOMETHYLTRANSFERASE, MITOCHONDRIAL"/>
    <property type="match status" value="1"/>
</dbReference>
<evidence type="ECO:0000256" key="1">
    <source>
        <dbReference type="ARBA" id="ARBA00008609"/>
    </source>
</evidence>
<comment type="similarity">
    <text evidence="1">Belongs to the GcvT family.</text>
</comment>
<evidence type="ECO:0000259" key="5">
    <source>
        <dbReference type="Pfam" id="PF08669"/>
    </source>
</evidence>
<dbReference type="GO" id="GO:0004047">
    <property type="term" value="F:aminomethyltransferase activity"/>
    <property type="evidence" value="ECO:0007669"/>
    <property type="project" value="UniProtKB-EC"/>
</dbReference>
<keyword evidence="8" id="KW-1185">Reference proteome</keyword>
<dbReference type="EC" id="2.1.2.10" evidence="7"/>
<dbReference type="KEGG" id="rpm:RSPPHO_02304"/>
<dbReference type="EMBL" id="HE663493">
    <property type="protein sequence ID" value="CCG08930.1"/>
    <property type="molecule type" value="Genomic_DNA"/>
</dbReference>
<dbReference type="SUPFAM" id="SSF103025">
    <property type="entry name" value="Folate-binding domain"/>
    <property type="match status" value="1"/>
</dbReference>
<dbReference type="eggNOG" id="COG0446">
    <property type="taxonomic scope" value="Bacteria"/>
</dbReference>
<dbReference type="OrthoDB" id="5287468at2"/>
<feature type="domain" description="FAD/NAD(P)-binding" evidence="4">
    <location>
        <begin position="167"/>
        <end position="437"/>
    </location>
</feature>
<evidence type="ECO:0000313" key="7">
    <source>
        <dbReference type="EMBL" id="CCG08930.1"/>
    </source>
</evidence>
<dbReference type="GO" id="GO:0016491">
    <property type="term" value="F:oxidoreductase activity"/>
    <property type="evidence" value="ECO:0007669"/>
    <property type="project" value="UniProtKB-KW"/>
</dbReference>
<dbReference type="RefSeq" id="WP_014415564.1">
    <property type="nucleotide sequence ID" value="NC_017059.1"/>
</dbReference>
<dbReference type="InterPro" id="IPR042204">
    <property type="entry name" value="2Fe-2S-bd_N"/>
</dbReference>
<evidence type="ECO:0000259" key="4">
    <source>
        <dbReference type="Pfam" id="PF07992"/>
    </source>
</evidence>
<dbReference type="PANTHER" id="PTHR43757">
    <property type="entry name" value="AMINOMETHYLTRANSFERASE"/>
    <property type="match status" value="1"/>
</dbReference>
<keyword evidence="2" id="KW-0560">Oxidoreductase</keyword>
<evidence type="ECO:0000256" key="2">
    <source>
        <dbReference type="ARBA" id="ARBA00023002"/>
    </source>
</evidence>
<dbReference type="Pfam" id="PF13510">
    <property type="entry name" value="Fer2_4"/>
    <property type="match status" value="1"/>
</dbReference>
<evidence type="ECO:0000259" key="6">
    <source>
        <dbReference type="Pfam" id="PF17806"/>
    </source>
</evidence>
<dbReference type="InterPro" id="IPR006222">
    <property type="entry name" value="GCVT_N"/>
</dbReference>
<dbReference type="InterPro" id="IPR036188">
    <property type="entry name" value="FAD/NAD-bd_sf"/>
</dbReference>
<keyword evidence="7" id="KW-0489">Methyltransferase</keyword>
<dbReference type="Gene3D" id="3.30.1360.120">
    <property type="entry name" value="Probable tRNA modification gtpase trme, domain 1"/>
    <property type="match status" value="1"/>
</dbReference>
<dbReference type="eggNOG" id="COG0404">
    <property type="taxonomic scope" value="Bacteria"/>
</dbReference>
<dbReference type="Pfam" id="PF08669">
    <property type="entry name" value="GCV_T_C"/>
    <property type="match status" value="1"/>
</dbReference>
<dbReference type="STRING" id="1150469.RSPPHO_02304"/>
<dbReference type="InterPro" id="IPR027266">
    <property type="entry name" value="TrmE/GcvT-like"/>
</dbReference>
<dbReference type="InterPro" id="IPR013977">
    <property type="entry name" value="GcvT_C"/>
</dbReference>
<gene>
    <name evidence="7" type="ORF">RSPPHO_02304</name>
</gene>
<evidence type="ECO:0000313" key="8">
    <source>
        <dbReference type="Proteomes" id="UP000033220"/>
    </source>
</evidence>
<sequence length="952" mass="100451">MSASRLPPPFGTLVDRERPVTFRFEGRPVHGLAGDTIASALAAQGQWMLSRSFKYHRPRGMVSAAGLEANTLVQVGVEPNVYADRRPITPDLAVTAVNTFGGLALDAGRLIGLLSRFMPVGFYYRAFFKPKGSWKLWEPVIRHLAGLGRIDPKTPHGVYDKAYLFADVAVVGGGPAGLAAALAAAEAGAEVLLVEENPVLGGALTYARAAGDAGLVDRVRAHPGITVLTEATCQGLFADHWLSVTQGNRLNKVRAKAVVIASGAHEVPAVFRGNDLPGILLGSAVQRLMRLWAVRPGTRAVILAANDDAYGVALDLLDAGVSVAAIADLRPDPGAGAWVEDVRARGIPLHPGTTIAEAEGRNARVAAVRLAPVTGPGRFGPAGPPLACDLVAVSVGYGPLTQLLTQGGAQVLPDPDTFMPRVKATPAGLYAAGSVNGVWAPAAVERDGARAGRAAAAHTGFAVTVPDAVAPDDAGLTWPHPVFPHPEGKEFIDFDEDLQVHDIVEAAALGWDHIQLLKRFSTAGMGPTQGKLTNALVQGLLGRVTGTSAPTVGTVTVRPPITGEKIGHLAGRGFDLKRLTPLHHRHQALGATMMVAGTWMRPAHYGPDLATAIPAEVRAARTDAALIDVSTLGKLEVRGPDAARFLERIYTWTYEKLAVGRVRYALMLDETGAIIDDGVAARLHEQHFYVTATTGGVDRVYRLMTFFNAQWRLRVDIAQVTAAFAGLSLLGPRSRALLAEGGTDIDLAPEAFPYLGVRTGTVAGIPARVMRLGFGGELGYEIHVPSSQGAALWDALAARGARPVGVEAQRVLRLEKGHIIVGQDTDSLTHPLEADMTWAVGRKKADFLGKAALEALEARPQTRRLVGFELAPDAPVIPKENHLVIEDGALAGRVTSIALSPTLGKVIGLAFVPPERATPGTAFTIRAEGGVLVSATVVAPPFYDPDNARQEM</sequence>
<dbReference type="Pfam" id="PF07992">
    <property type="entry name" value="Pyr_redox_2"/>
    <property type="match status" value="1"/>
</dbReference>
<reference evidence="7 8" key="1">
    <citation type="submission" date="2012-02" db="EMBL/GenBank/DDBJ databases">
        <title>Shotgun genome sequence of Phaeospirillum photometricum DSM 122.</title>
        <authorList>
            <person name="Duquesne K."/>
            <person name="Sturgis J."/>
        </authorList>
    </citation>
    <scope>NUCLEOTIDE SEQUENCE [LARGE SCALE GENOMIC DNA]</scope>
    <source>
        <strain evidence="8">DSM122</strain>
    </source>
</reference>
<dbReference type="InterPro" id="IPR028896">
    <property type="entry name" value="GcvT/YgfZ/DmdA"/>
</dbReference>
<dbReference type="Gene3D" id="3.10.20.440">
    <property type="entry name" value="2Fe-2S iron-sulphur cluster binding domain, sarcosine oxidase, alpha subunit, N-terminal domain"/>
    <property type="match status" value="1"/>
</dbReference>
<accession>H6SLR5</accession>
<name>H6SLR5_PARPM</name>
<keyword evidence="7" id="KW-0808">Transferase</keyword>
<feature type="domain" description="GCVT N-terminal" evidence="3">
    <location>
        <begin position="582"/>
        <end position="844"/>
    </location>
</feature>
<evidence type="ECO:0000259" key="3">
    <source>
        <dbReference type="Pfam" id="PF01571"/>
    </source>
</evidence>
<dbReference type="PRINTS" id="PR00368">
    <property type="entry name" value="FADPNR"/>
</dbReference>
<dbReference type="Proteomes" id="UP000033220">
    <property type="component" value="Chromosome DSM 122"/>
</dbReference>
<proteinExistence type="inferred from homology"/>
<dbReference type="SUPFAM" id="SSF51905">
    <property type="entry name" value="FAD/NAD(P)-binding domain"/>
    <property type="match status" value="1"/>
</dbReference>
<dbReference type="GO" id="GO:0008168">
    <property type="term" value="F:methyltransferase activity"/>
    <property type="evidence" value="ECO:0007669"/>
    <property type="project" value="UniProtKB-KW"/>
</dbReference>
<protein>
    <submittedName>
        <fullName evidence="7">Aminomethyltransferase</fullName>
        <ecNumber evidence="7">2.1.2.10</ecNumber>
    </submittedName>
</protein>
<feature type="domain" description="SoxA A3" evidence="6">
    <location>
        <begin position="488"/>
        <end position="571"/>
    </location>
</feature>
<dbReference type="PRINTS" id="PR00411">
    <property type="entry name" value="PNDRDTASEI"/>
</dbReference>
<dbReference type="Gene3D" id="1.10.10.1100">
    <property type="entry name" value="BFD-like [2Fe-2S]-binding domain"/>
    <property type="match status" value="1"/>
</dbReference>
<dbReference type="InterPro" id="IPR023753">
    <property type="entry name" value="FAD/NAD-binding_dom"/>
</dbReference>
<dbReference type="InterPro" id="IPR041117">
    <property type="entry name" value="SoxA_A3"/>
</dbReference>
<feature type="domain" description="Aminomethyltransferase C-terminal" evidence="5">
    <location>
        <begin position="863"/>
        <end position="944"/>
    </location>
</feature>
<dbReference type="InterPro" id="IPR041854">
    <property type="entry name" value="BFD-like_2Fe2S-bd_dom_sf"/>
</dbReference>
<dbReference type="Gene3D" id="3.50.50.60">
    <property type="entry name" value="FAD/NAD(P)-binding domain"/>
    <property type="match status" value="2"/>
</dbReference>
<dbReference type="Pfam" id="PF01571">
    <property type="entry name" value="GCV_T"/>
    <property type="match status" value="1"/>
</dbReference>
<dbReference type="GO" id="GO:0032259">
    <property type="term" value="P:methylation"/>
    <property type="evidence" value="ECO:0007669"/>
    <property type="project" value="UniProtKB-KW"/>
</dbReference>
<dbReference type="AlphaFoldDB" id="H6SLR5"/>
<dbReference type="InterPro" id="IPR029043">
    <property type="entry name" value="GcvT/YgfZ_C"/>
</dbReference>
<organism evidence="7 8">
    <name type="scientific">Pararhodospirillum photometricum DSM 122</name>
    <dbReference type="NCBI Taxonomy" id="1150469"/>
    <lineage>
        <taxon>Bacteria</taxon>
        <taxon>Pseudomonadati</taxon>
        <taxon>Pseudomonadota</taxon>
        <taxon>Alphaproteobacteria</taxon>
        <taxon>Rhodospirillales</taxon>
        <taxon>Rhodospirillaceae</taxon>
        <taxon>Pararhodospirillum</taxon>
    </lineage>
</organism>
<dbReference type="Pfam" id="PF17806">
    <property type="entry name" value="SO_alpha_A3"/>
    <property type="match status" value="1"/>
</dbReference>
<dbReference type="PATRIC" id="fig|1150469.3.peg.2593"/>
<dbReference type="HOGENOM" id="CLU_011963_0_0_5"/>
<dbReference type="SUPFAM" id="SSF101790">
    <property type="entry name" value="Aminomethyltransferase beta-barrel domain"/>
    <property type="match status" value="1"/>
</dbReference>